<dbReference type="GO" id="GO:0005737">
    <property type="term" value="C:cytoplasm"/>
    <property type="evidence" value="ECO:0007669"/>
    <property type="project" value="TreeGrafter"/>
</dbReference>
<evidence type="ECO:0000256" key="5">
    <source>
        <dbReference type="PROSITE-ProRule" id="PRU01251"/>
    </source>
</evidence>
<evidence type="ECO:0000256" key="8">
    <source>
        <dbReference type="SAM" id="MobiDB-lite"/>
    </source>
</evidence>
<dbReference type="Pfam" id="PF02861">
    <property type="entry name" value="Clp_N"/>
    <property type="match status" value="1"/>
</dbReference>
<dbReference type="Gene3D" id="1.10.8.60">
    <property type="match status" value="2"/>
</dbReference>
<dbReference type="InterPro" id="IPR004176">
    <property type="entry name" value="Clp_R_N"/>
</dbReference>
<dbReference type="CDD" id="cd19499">
    <property type="entry name" value="RecA-like_ClpB_Hsp104-like"/>
    <property type="match status" value="1"/>
</dbReference>
<dbReference type="InterPro" id="IPR027417">
    <property type="entry name" value="P-loop_NTPase"/>
</dbReference>
<dbReference type="InterPro" id="IPR019489">
    <property type="entry name" value="Clp_ATPase_C"/>
</dbReference>
<keyword evidence="11" id="KW-0378">Hydrolase</keyword>
<dbReference type="RefSeq" id="WP_227116227.1">
    <property type="nucleotide sequence ID" value="NZ_BAABZL010000001.1"/>
</dbReference>
<dbReference type="GO" id="GO:0006508">
    <property type="term" value="P:proteolysis"/>
    <property type="evidence" value="ECO:0007669"/>
    <property type="project" value="UniProtKB-KW"/>
</dbReference>
<dbReference type="PANTHER" id="PTHR11638">
    <property type="entry name" value="ATP-DEPENDENT CLP PROTEASE"/>
    <property type="match status" value="1"/>
</dbReference>
<keyword evidence="3 6" id="KW-0067">ATP-binding</keyword>
<dbReference type="PROSITE" id="PS00871">
    <property type="entry name" value="CLPAB_2"/>
    <property type="match status" value="1"/>
</dbReference>
<dbReference type="Pfam" id="PF07724">
    <property type="entry name" value="AAA_2"/>
    <property type="match status" value="1"/>
</dbReference>
<evidence type="ECO:0000313" key="11">
    <source>
        <dbReference type="EMBL" id="MCG4744744.1"/>
    </source>
</evidence>
<dbReference type="InterPro" id="IPR003959">
    <property type="entry name" value="ATPase_AAA_core"/>
</dbReference>
<dbReference type="GeneID" id="97206870"/>
<dbReference type="GO" id="GO:0016887">
    <property type="term" value="F:ATP hydrolysis activity"/>
    <property type="evidence" value="ECO:0007669"/>
    <property type="project" value="InterPro"/>
</dbReference>
<dbReference type="InterPro" id="IPR001270">
    <property type="entry name" value="ClpA/B"/>
</dbReference>
<evidence type="ECO:0000256" key="6">
    <source>
        <dbReference type="RuleBase" id="RU004432"/>
    </source>
</evidence>
<keyword evidence="7" id="KW-0175">Coiled coil</keyword>
<organism evidence="11 12">
    <name type="scientific">Enterocloster aldenensis</name>
    <dbReference type="NCBI Taxonomy" id="358742"/>
    <lineage>
        <taxon>Bacteria</taxon>
        <taxon>Bacillati</taxon>
        <taxon>Bacillota</taxon>
        <taxon>Clostridia</taxon>
        <taxon>Lachnospirales</taxon>
        <taxon>Lachnospiraceae</taxon>
        <taxon>Enterocloster</taxon>
    </lineage>
</organism>
<dbReference type="CDD" id="cd00009">
    <property type="entry name" value="AAA"/>
    <property type="match status" value="1"/>
</dbReference>
<keyword evidence="2 6" id="KW-0547">Nucleotide-binding</keyword>
<dbReference type="InterPro" id="IPR050130">
    <property type="entry name" value="ClpA_ClpB"/>
</dbReference>
<evidence type="ECO:0000256" key="3">
    <source>
        <dbReference type="ARBA" id="ARBA00022840"/>
    </source>
</evidence>
<feature type="compositionally biased region" description="Basic residues" evidence="8">
    <location>
        <begin position="812"/>
        <end position="823"/>
    </location>
</feature>
<feature type="domain" description="UVR" evidence="9">
    <location>
        <begin position="422"/>
        <end position="457"/>
    </location>
</feature>
<keyword evidence="1 5" id="KW-0677">Repeat</keyword>
<dbReference type="InterPro" id="IPR001943">
    <property type="entry name" value="UVR_dom"/>
</dbReference>
<dbReference type="GO" id="GO:0034605">
    <property type="term" value="P:cellular response to heat"/>
    <property type="evidence" value="ECO:0007669"/>
    <property type="project" value="TreeGrafter"/>
</dbReference>
<sequence length="867" mass="95424">MMERYTPQAQEALGLAVEVAEGLNHGYVGTEHLLIGLLQEGTGVAAKVLDDNGVEEDRVTQLVSQLIAPNPTIQTTGQTAYTPRARRVIENSYREAVRFKAAQIGTEHILIAILREGDCVASRLLNTIGVSIQKLYIDLLAAMGEDAPAVKDEIGAKGGRKGNATPTLDSYSRNLTQLAADGRLDPVIGREQEIQRVIQILSRRTKNNPCLIGEPGVGKTAVVEGLAQMITAGNVPETIADKRVMTLDLSGMVAGSKYRGEFEERIKKVISEVIDSGDVLLFIDEIHTIIGAGGAEGALDASNILKPSLARGELQLIGATTINEYRKYIEKDSALERRFQPVTVDEPTEEESEAILKGLRSRYEEHHKVEITDDALSAAVKLSSRYINDRFLPDKAIDLIDEASSRVRLMNYTKPSKIKDYEAEIDALEEGKEEAIKKEAYEKAGEIKKKQEKLREKINQTMEKWQKEKETRKLVVSENEIADVVSGWTKIPVRKLAEEESERLMNLEGILHERVVGQEEAVTAISKAIRRGRVGLKDPGRPIGSFLFLGPTGVGKTELSKALSEAMFGTENALIRVDMSEYMEKHSVSKMIGSPPGYVGYDEGGQLSEKVRRNPYSVILFDEIEKAHPDVFNILLQVLDDGHITDAQGRKIDFKNTIIIMTSNAGAENIISPKRLGFGMTSDAKADYNFMKDRVMDEVKRLFKPEFLNRIDEIIVFHQLTKEHIRGIADIMLRTIGKRGKEQLGIELAVTDKAREHLIDKGYDDKYGARPLRRTIQNLVEDKMAEEMLDGSLKAGDTVTVDFDGEKLTFKAKAKAAPRRRASGGKTAAGTDTKTDTKAGAKAGKKPGPKTGPAKAGSGRTPAGKSI</sequence>
<dbReference type="InterPro" id="IPR036628">
    <property type="entry name" value="Clp_N_dom_sf"/>
</dbReference>
<dbReference type="InterPro" id="IPR041546">
    <property type="entry name" value="ClpA/ClpB_AAA_lid"/>
</dbReference>
<dbReference type="Pfam" id="PF10431">
    <property type="entry name" value="ClpB_D2-small"/>
    <property type="match status" value="1"/>
</dbReference>
<dbReference type="PROSITE" id="PS51903">
    <property type="entry name" value="CLP_R"/>
    <property type="match status" value="1"/>
</dbReference>
<evidence type="ECO:0000256" key="1">
    <source>
        <dbReference type="ARBA" id="ARBA00022737"/>
    </source>
</evidence>
<dbReference type="SMART" id="SM00382">
    <property type="entry name" value="AAA"/>
    <property type="match status" value="2"/>
</dbReference>
<dbReference type="Gene3D" id="4.10.860.10">
    <property type="entry name" value="UVR domain"/>
    <property type="match status" value="1"/>
</dbReference>
<name>A0AAW5BVB1_9FIRM</name>
<evidence type="ECO:0000256" key="4">
    <source>
        <dbReference type="ARBA" id="ARBA00023186"/>
    </source>
</evidence>
<dbReference type="PROSITE" id="PS50151">
    <property type="entry name" value="UVR"/>
    <property type="match status" value="1"/>
</dbReference>
<dbReference type="GO" id="GO:0008233">
    <property type="term" value="F:peptidase activity"/>
    <property type="evidence" value="ECO:0007669"/>
    <property type="project" value="UniProtKB-KW"/>
</dbReference>
<dbReference type="Gene3D" id="3.40.50.300">
    <property type="entry name" value="P-loop containing nucleotide triphosphate hydrolases"/>
    <property type="match status" value="2"/>
</dbReference>
<evidence type="ECO:0000256" key="7">
    <source>
        <dbReference type="SAM" id="Coils"/>
    </source>
</evidence>
<comment type="similarity">
    <text evidence="6">Belongs to the ClpA/ClpB family.</text>
</comment>
<evidence type="ECO:0000259" key="9">
    <source>
        <dbReference type="PROSITE" id="PS50151"/>
    </source>
</evidence>
<dbReference type="SMART" id="SM01086">
    <property type="entry name" value="ClpB_D2-small"/>
    <property type="match status" value="1"/>
</dbReference>
<dbReference type="Proteomes" id="UP001299608">
    <property type="component" value="Unassembled WGS sequence"/>
</dbReference>
<feature type="region of interest" description="Disordered" evidence="8">
    <location>
        <begin position="812"/>
        <end position="867"/>
    </location>
</feature>
<dbReference type="Gene3D" id="1.10.1780.10">
    <property type="entry name" value="Clp, N-terminal domain"/>
    <property type="match status" value="1"/>
</dbReference>
<evidence type="ECO:0000259" key="10">
    <source>
        <dbReference type="PROSITE" id="PS51903"/>
    </source>
</evidence>
<keyword evidence="4 6" id="KW-0143">Chaperone</keyword>
<dbReference type="Pfam" id="PF00004">
    <property type="entry name" value="AAA"/>
    <property type="match status" value="1"/>
</dbReference>
<dbReference type="PRINTS" id="PR00300">
    <property type="entry name" value="CLPPROTEASEA"/>
</dbReference>
<dbReference type="FunFam" id="3.40.50.300:FF:000010">
    <property type="entry name" value="Chaperone clpB 1, putative"/>
    <property type="match status" value="1"/>
</dbReference>
<evidence type="ECO:0000256" key="2">
    <source>
        <dbReference type="ARBA" id="ARBA00022741"/>
    </source>
</evidence>
<keyword evidence="11" id="KW-0645">Protease</keyword>
<dbReference type="FunFam" id="3.40.50.300:FF:000025">
    <property type="entry name" value="ATP-dependent Clp protease subunit"/>
    <property type="match status" value="1"/>
</dbReference>
<dbReference type="InterPro" id="IPR003593">
    <property type="entry name" value="AAA+_ATPase"/>
</dbReference>
<feature type="compositionally biased region" description="Low complexity" evidence="8">
    <location>
        <begin position="849"/>
        <end position="859"/>
    </location>
</feature>
<evidence type="ECO:0000313" key="12">
    <source>
        <dbReference type="Proteomes" id="UP001299608"/>
    </source>
</evidence>
<dbReference type="InterPro" id="IPR028299">
    <property type="entry name" value="ClpA/B_CS2"/>
</dbReference>
<comment type="caution">
    <text evidence="11">The sequence shown here is derived from an EMBL/GenBank/DDBJ whole genome shotgun (WGS) entry which is preliminary data.</text>
</comment>
<dbReference type="SUPFAM" id="SSF81923">
    <property type="entry name" value="Double Clp-N motif"/>
    <property type="match status" value="1"/>
</dbReference>
<feature type="domain" description="Clp R" evidence="10">
    <location>
        <begin position="2"/>
        <end position="145"/>
    </location>
</feature>
<dbReference type="EMBL" id="JAKNGE010000005">
    <property type="protein sequence ID" value="MCG4744744.1"/>
    <property type="molecule type" value="Genomic_DNA"/>
</dbReference>
<dbReference type="PROSITE" id="PS00870">
    <property type="entry name" value="CLPAB_1"/>
    <property type="match status" value="1"/>
</dbReference>
<protein>
    <submittedName>
        <fullName evidence="11">ATP-dependent Clp protease ATP-binding subunit</fullName>
    </submittedName>
</protein>
<dbReference type="InterPro" id="IPR018368">
    <property type="entry name" value="ClpA/B_CS1"/>
</dbReference>
<accession>A0AAW5BVB1</accession>
<dbReference type="PANTHER" id="PTHR11638:SF175">
    <property type="entry name" value="ATP-DEPENDENT CLP PROTEASE, ATP-BINDING SUBUNIT CLPC"/>
    <property type="match status" value="1"/>
</dbReference>
<reference evidence="11" key="1">
    <citation type="submission" date="2022-01" db="EMBL/GenBank/DDBJ databases">
        <title>Collection of gut derived symbiotic bacterial strains cultured from healthy donors.</title>
        <authorList>
            <person name="Lin H."/>
            <person name="Kohout C."/>
            <person name="Waligurski E."/>
            <person name="Pamer E.G."/>
        </authorList>
    </citation>
    <scope>NUCLEOTIDE SEQUENCE</scope>
    <source>
        <strain evidence="11">DFI.6.55</strain>
    </source>
</reference>
<feature type="coiled-coil region" evidence="7">
    <location>
        <begin position="418"/>
        <end position="468"/>
    </location>
</feature>
<dbReference type="GO" id="GO:0005524">
    <property type="term" value="F:ATP binding"/>
    <property type="evidence" value="ECO:0007669"/>
    <property type="project" value="UniProtKB-KW"/>
</dbReference>
<dbReference type="Pfam" id="PF17871">
    <property type="entry name" value="AAA_lid_9"/>
    <property type="match status" value="1"/>
</dbReference>
<dbReference type="AlphaFoldDB" id="A0AAW5BVB1"/>
<gene>
    <name evidence="11" type="ORF">L0N08_04910</name>
</gene>
<dbReference type="SUPFAM" id="SSF52540">
    <property type="entry name" value="P-loop containing nucleoside triphosphate hydrolases"/>
    <property type="match status" value="2"/>
</dbReference>
<proteinExistence type="inferred from homology"/>